<dbReference type="AlphaFoldDB" id="C1CX77"/>
<dbReference type="GO" id="GO:0052621">
    <property type="term" value="F:diguanylate cyclase activity"/>
    <property type="evidence" value="ECO:0007669"/>
    <property type="project" value="TreeGrafter"/>
</dbReference>
<reference evidence="4 5" key="1">
    <citation type="journal article" date="2009" name="PLoS Genet.">
        <title>Alliance of proteomics and genomics to unravel the specificities of Sahara bacterium Deinococcus deserti.</title>
        <authorList>
            <person name="de Groot A."/>
            <person name="Dulermo R."/>
            <person name="Ortet P."/>
            <person name="Blanchard L."/>
            <person name="Guerin P."/>
            <person name="Fernandez B."/>
            <person name="Vacherie B."/>
            <person name="Dossat C."/>
            <person name="Jolivet E."/>
            <person name="Siguier P."/>
            <person name="Chandler M."/>
            <person name="Barakat M."/>
            <person name="Dedieu A."/>
            <person name="Barbe V."/>
            <person name="Heulin T."/>
            <person name="Sommer S."/>
            <person name="Achouak W."/>
            <person name="Armengaud J."/>
        </authorList>
    </citation>
    <scope>NUCLEOTIDE SEQUENCE [LARGE SCALE GENOMIC DNA]</scope>
    <source>
        <strain evidence="5">DSM 17065 / CIP 109153 / LMG 22923 / VCD115</strain>
    </source>
</reference>
<dbReference type="PaxDb" id="546414-Deide_18070"/>
<keyword evidence="1" id="KW-0472">Membrane</keyword>
<feature type="transmembrane region" description="Helical" evidence="1">
    <location>
        <begin position="6"/>
        <end position="27"/>
    </location>
</feature>
<dbReference type="Pfam" id="PF00990">
    <property type="entry name" value="GGDEF"/>
    <property type="match status" value="1"/>
</dbReference>
<dbReference type="InterPro" id="IPR050469">
    <property type="entry name" value="Diguanylate_Cyclase"/>
</dbReference>
<dbReference type="EMBL" id="CP001114">
    <property type="protein sequence ID" value="ACO46794.1"/>
    <property type="molecule type" value="Genomic_DNA"/>
</dbReference>
<dbReference type="InterPro" id="IPR003660">
    <property type="entry name" value="HAMP_dom"/>
</dbReference>
<dbReference type="GO" id="GO:0005886">
    <property type="term" value="C:plasma membrane"/>
    <property type="evidence" value="ECO:0007669"/>
    <property type="project" value="TreeGrafter"/>
</dbReference>
<evidence type="ECO:0000313" key="4">
    <source>
        <dbReference type="EMBL" id="ACO46794.1"/>
    </source>
</evidence>
<feature type="transmembrane region" description="Helical" evidence="1">
    <location>
        <begin position="189"/>
        <end position="217"/>
    </location>
</feature>
<dbReference type="PANTHER" id="PTHR45138:SF9">
    <property type="entry name" value="DIGUANYLATE CYCLASE DGCM-RELATED"/>
    <property type="match status" value="1"/>
</dbReference>
<dbReference type="Pfam" id="PF05227">
    <property type="entry name" value="CHASE3"/>
    <property type="match status" value="1"/>
</dbReference>
<dbReference type="eggNOG" id="COG3706">
    <property type="taxonomic scope" value="Bacteria"/>
</dbReference>
<dbReference type="GO" id="GO:1902201">
    <property type="term" value="P:negative regulation of bacterial-type flagellum-dependent cell motility"/>
    <property type="evidence" value="ECO:0007669"/>
    <property type="project" value="TreeGrafter"/>
</dbReference>
<evidence type="ECO:0000313" key="5">
    <source>
        <dbReference type="Proteomes" id="UP000002208"/>
    </source>
</evidence>
<keyword evidence="5" id="KW-1185">Reference proteome</keyword>
<dbReference type="PANTHER" id="PTHR45138">
    <property type="entry name" value="REGULATORY COMPONENTS OF SENSORY TRANSDUCTION SYSTEM"/>
    <property type="match status" value="1"/>
</dbReference>
<dbReference type="InterPro" id="IPR029787">
    <property type="entry name" value="Nucleotide_cyclase"/>
</dbReference>
<dbReference type="STRING" id="546414.Deide_18070"/>
<dbReference type="Gene3D" id="3.30.70.270">
    <property type="match status" value="1"/>
</dbReference>
<dbReference type="SUPFAM" id="SSF55781">
    <property type="entry name" value="GAF domain-like"/>
    <property type="match status" value="1"/>
</dbReference>
<organism evidence="4 5">
    <name type="scientific">Deinococcus deserti (strain DSM 17065 / CIP 109153 / LMG 22923 / VCD115)</name>
    <dbReference type="NCBI Taxonomy" id="546414"/>
    <lineage>
        <taxon>Bacteria</taxon>
        <taxon>Thermotogati</taxon>
        <taxon>Deinococcota</taxon>
        <taxon>Deinococci</taxon>
        <taxon>Deinococcales</taxon>
        <taxon>Deinococcaceae</taxon>
        <taxon>Deinococcus</taxon>
    </lineage>
</organism>
<protein>
    <submittedName>
        <fullName evidence="4">Putative diguanylate-cyclase</fullName>
    </submittedName>
</protein>
<gene>
    <name evidence="4" type="ordered locus">Deide_18070</name>
</gene>
<feature type="domain" description="HAMP" evidence="2">
    <location>
        <begin position="218"/>
        <end position="263"/>
    </location>
</feature>
<dbReference type="GO" id="GO:0043709">
    <property type="term" value="P:cell adhesion involved in single-species biofilm formation"/>
    <property type="evidence" value="ECO:0007669"/>
    <property type="project" value="TreeGrafter"/>
</dbReference>
<dbReference type="InterPro" id="IPR000160">
    <property type="entry name" value="GGDEF_dom"/>
</dbReference>
<dbReference type="CDD" id="cd19410">
    <property type="entry name" value="HK9-like_sensor"/>
    <property type="match status" value="1"/>
</dbReference>
<dbReference type="OrthoDB" id="9813903at2"/>
<keyword evidence="1" id="KW-1133">Transmembrane helix</keyword>
<dbReference type="PROSITE" id="PS50887">
    <property type="entry name" value="GGDEF"/>
    <property type="match status" value="1"/>
</dbReference>
<evidence type="ECO:0000259" key="3">
    <source>
        <dbReference type="PROSITE" id="PS50887"/>
    </source>
</evidence>
<evidence type="ECO:0000259" key="2">
    <source>
        <dbReference type="PROSITE" id="PS50885"/>
    </source>
</evidence>
<dbReference type="Pfam" id="PF01590">
    <property type="entry name" value="GAF"/>
    <property type="match status" value="1"/>
</dbReference>
<keyword evidence="1" id="KW-0812">Transmembrane</keyword>
<dbReference type="Gene3D" id="6.10.340.10">
    <property type="match status" value="1"/>
</dbReference>
<dbReference type="Gene3D" id="3.30.450.40">
    <property type="match status" value="1"/>
</dbReference>
<name>C1CX77_DEIDV</name>
<dbReference type="SUPFAM" id="SSF55073">
    <property type="entry name" value="Nucleotide cyclase"/>
    <property type="match status" value="1"/>
</dbReference>
<dbReference type="FunFam" id="3.30.70.270:FF:000001">
    <property type="entry name" value="Diguanylate cyclase domain protein"/>
    <property type="match status" value="1"/>
</dbReference>
<dbReference type="GO" id="GO:0007165">
    <property type="term" value="P:signal transduction"/>
    <property type="evidence" value="ECO:0007669"/>
    <property type="project" value="InterPro"/>
</dbReference>
<sequence length="605" mass="66825">MRLSTLILRTFSILWLFTLLGGVAVYLSIEQNNRLVGEVQHGQEEITHITALLNSVLDLETGLRGYLLTGEADFLAPHAAARARLPGELAQLERQLMIDYADSNHAAEHLAVVRKVERQIEQWLDVAARPQLAAYQKDPALSVALVKTQKGKVVVDAIRRDLLGLSRHLTQEVKQKEALNQANLRRLQLFAPLGVLFALLVSIFFGIRLASGVALVFNRLRTSTQDLASGNLGTRAPLSDLYEPRLLAEDFNQMATALELAQHEIADRNIVLERRHREVSQLAELSDALQSCQDKEEGYRILGQALPLLFSGWSGSLLTLKPSRNLLETRAVWGAGVLDTVGTMHDPGSCLALRRGHTYEPSGLSPSCAHHGGHAGSYLCIPLLAQSEALGVLQLAGAPEDGPLPEHLRSFALTVAQQIALAIGNLGLRETLRQQSIRDPMTGLFNRRYLEETMERELHRATRDQQSVSVLAVDIDHFKKFNDTFGHEAGDAVLLAAAKTMQEYFRAEDIICRYGGEEFIIVLVNAPHEDILARANGFREKIAALTVKHNRQMLGQVTVSIGVATYAEHGTDVRVLINQADQALYLAKQEGRNRVESATALRPLR</sequence>
<dbReference type="InterPro" id="IPR003018">
    <property type="entry name" value="GAF"/>
</dbReference>
<dbReference type="CDD" id="cd06225">
    <property type="entry name" value="HAMP"/>
    <property type="match status" value="1"/>
</dbReference>
<proteinExistence type="predicted"/>
<dbReference type="CDD" id="cd01949">
    <property type="entry name" value="GGDEF"/>
    <property type="match status" value="1"/>
</dbReference>
<dbReference type="InterPro" id="IPR043128">
    <property type="entry name" value="Rev_trsase/Diguanyl_cyclase"/>
</dbReference>
<dbReference type="SMART" id="SM00267">
    <property type="entry name" value="GGDEF"/>
    <property type="match status" value="1"/>
</dbReference>
<dbReference type="Proteomes" id="UP000002208">
    <property type="component" value="Chromosome"/>
</dbReference>
<feature type="domain" description="GGDEF" evidence="3">
    <location>
        <begin position="466"/>
        <end position="600"/>
    </location>
</feature>
<dbReference type="InterPro" id="IPR007891">
    <property type="entry name" value="CHASE3"/>
</dbReference>
<dbReference type="HOGENOM" id="CLU_000445_11_24_0"/>
<dbReference type="NCBIfam" id="TIGR00254">
    <property type="entry name" value="GGDEF"/>
    <property type="match status" value="1"/>
</dbReference>
<dbReference type="KEGG" id="ddr:Deide_18070"/>
<dbReference type="InterPro" id="IPR029016">
    <property type="entry name" value="GAF-like_dom_sf"/>
</dbReference>
<dbReference type="PROSITE" id="PS50885">
    <property type="entry name" value="HAMP"/>
    <property type="match status" value="1"/>
</dbReference>
<evidence type="ECO:0000256" key="1">
    <source>
        <dbReference type="SAM" id="Phobius"/>
    </source>
</evidence>
<dbReference type="SMART" id="SM00304">
    <property type="entry name" value="HAMP"/>
    <property type="match status" value="1"/>
</dbReference>
<accession>C1CX77</accession>
<dbReference type="RefSeq" id="WP_012693916.1">
    <property type="nucleotide sequence ID" value="NC_012526.1"/>
</dbReference>